<gene>
    <name evidence="1" type="ORF">Amon02_000078500</name>
</gene>
<dbReference type="Proteomes" id="UP001165064">
    <property type="component" value="Unassembled WGS sequence"/>
</dbReference>
<organism evidence="1 2">
    <name type="scientific">Ambrosiozyma monospora</name>
    <name type="common">Yeast</name>
    <name type="synonym">Endomycopsis monosporus</name>
    <dbReference type="NCBI Taxonomy" id="43982"/>
    <lineage>
        <taxon>Eukaryota</taxon>
        <taxon>Fungi</taxon>
        <taxon>Dikarya</taxon>
        <taxon>Ascomycota</taxon>
        <taxon>Saccharomycotina</taxon>
        <taxon>Pichiomycetes</taxon>
        <taxon>Pichiales</taxon>
        <taxon>Pichiaceae</taxon>
        <taxon>Ambrosiozyma</taxon>
    </lineage>
</organism>
<keyword evidence="2" id="KW-1185">Reference proteome</keyword>
<sequence>MKDLQPLIEEKPDCFIAGVLGSNVRTEWPGCVDAKLSGNKEKDKDKLNFYFDHPASEHESQFRLNLRAKTYLYSVAPNPSSLVYLLKDLALIAKVDENGKKDVIRSGMLEKFIKDKMDDDEKTYQQIINEPINIYSAAGKIESILNDRIIKDEESLDSISNADLQAQVELPISKFEMTIDKKKSKLAAAAFQSGSQQYFQDVLIQDSNNNKFREAYDWRFFKKTIDDESTRHQLLHQLIRGWLQMTNNLGITTWLSQESLLGWDKNGLLSPWERTAHFDVPAEDMKRLASSFNQSLIIQDPRDGTGLFLVDVQPYYMERAWENNGNASPDSIDLRFIDTRTGLYLEINGLVKSKIGIPVNEQLVGSLSADADYLAQIGLTLGSDNAETVGSVGKILNTGAGQFYHVDQLSPLKKTLFEGRLANVPQRSSQILKGFYGYLPGLDQFNGFKFVDHLRLWVEESKCNYVPLEDVQLFQNGGASFIGACHDEEVWWNYVRTQQSTLYRFKEKLAVGDDAGSIIELSNNDEIPSLYEDYYLTVRMEVLNKVYGVELPKLDEVELNERSIQHVG</sequence>
<evidence type="ECO:0000313" key="1">
    <source>
        <dbReference type="EMBL" id="GME71956.1"/>
    </source>
</evidence>
<evidence type="ECO:0000313" key="2">
    <source>
        <dbReference type="Proteomes" id="UP001165064"/>
    </source>
</evidence>
<accession>A0ACB5STD1</accession>
<name>A0ACB5STD1_AMBMO</name>
<comment type="caution">
    <text evidence="1">The sequence shown here is derived from an EMBL/GenBank/DDBJ whole genome shotgun (WGS) entry which is preliminary data.</text>
</comment>
<dbReference type="EMBL" id="BSXS01000313">
    <property type="protein sequence ID" value="GME71956.1"/>
    <property type="molecule type" value="Genomic_DNA"/>
</dbReference>
<reference evidence="1" key="1">
    <citation type="submission" date="2023-04" db="EMBL/GenBank/DDBJ databases">
        <title>Ambrosiozyma monospora NBRC 10751.</title>
        <authorList>
            <person name="Ichikawa N."/>
            <person name="Sato H."/>
            <person name="Tonouchi N."/>
        </authorList>
    </citation>
    <scope>NUCLEOTIDE SEQUENCE</scope>
    <source>
        <strain evidence="1">NBRC 10751</strain>
    </source>
</reference>
<protein>
    <submittedName>
        <fullName evidence="1">Unnamed protein product</fullName>
    </submittedName>
</protein>
<proteinExistence type="predicted"/>